<dbReference type="GO" id="GO:0004767">
    <property type="term" value="F:sphingomyelin phosphodiesterase activity"/>
    <property type="evidence" value="ECO:0007669"/>
    <property type="project" value="InterPro"/>
</dbReference>
<dbReference type="STRING" id="546364.SAMN04489730_4436"/>
<keyword evidence="5" id="KW-1185">Reference proteome</keyword>
<protein>
    <recommendedName>
        <fullName evidence="3">Inositol polyphosphate-related phosphatase domain-containing protein</fullName>
    </recommendedName>
</protein>
<dbReference type="SUPFAM" id="SSF56219">
    <property type="entry name" value="DNase I-like"/>
    <property type="match status" value="1"/>
</dbReference>
<dbReference type="AlphaFoldDB" id="A0A1K1S197"/>
<evidence type="ECO:0000256" key="1">
    <source>
        <dbReference type="SAM" id="MobiDB-lite"/>
    </source>
</evidence>
<dbReference type="GO" id="GO:0005737">
    <property type="term" value="C:cytoplasm"/>
    <property type="evidence" value="ECO:0007669"/>
    <property type="project" value="TreeGrafter"/>
</dbReference>
<name>A0A1K1S197_9PSEU</name>
<dbReference type="PANTHER" id="PTHR16320:SF1">
    <property type="entry name" value="SPHINGOMYELINASE DDB_G0288017"/>
    <property type="match status" value="1"/>
</dbReference>
<reference evidence="5" key="1">
    <citation type="submission" date="2016-11" db="EMBL/GenBank/DDBJ databases">
        <authorList>
            <person name="Varghese N."/>
            <person name="Submissions S."/>
        </authorList>
    </citation>
    <scope>NUCLEOTIDE SEQUENCE [LARGE SCALE GENOMIC DNA]</scope>
    <source>
        <strain evidence="5">DSM 44671</strain>
    </source>
</reference>
<dbReference type="EMBL" id="FPJG01000006">
    <property type="protein sequence ID" value="SFW78078.1"/>
    <property type="molecule type" value="Genomic_DNA"/>
</dbReference>
<dbReference type="GO" id="GO:0046856">
    <property type="term" value="P:phosphatidylinositol dephosphorylation"/>
    <property type="evidence" value="ECO:0007669"/>
    <property type="project" value="InterPro"/>
</dbReference>
<evidence type="ECO:0000259" key="3">
    <source>
        <dbReference type="Pfam" id="PF22669"/>
    </source>
</evidence>
<dbReference type="Proteomes" id="UP000182740">
    <property type="component" value="Unassembled WGS sequence"/>
</dbReference>
<feature type="region of interest" description="Disordered" evidence="1">
    <location>
        <begin position="469"/>
        <end position="504"/>
    </location>
</feature>
<organism evidence="4 5">
    <name type="scientific">Amycolatopsis australiensis</name>
    <dbReference type="NCBI Taxonomy" id="546364"/>
    <lineage>
        <taxon>Bacteria</taxon>
        <taxon>Bacillati</taxon>
        <taxon>Actinomycetota</taxon>
        <taxon>Actinomycetes</taxon>
        <taxon>Pseudonocardiales</taxon>
        <taxon>Pseudonocardiaceae</taxon>
        <taxon>Amycolatopsis</taxon>
    </lineage>
</organism>
<evidence type="ECO:0000256" key="2">
    <source>
        <dbReference type="SAM" id="SignalP"/>
    </source>
</evidence>
<accession>A0A1K1S197</accession>
<dbReference type="GO" id="GO:0016791">
    <property type="term" value="F:phosphatase activity"/>
    <property type="evidence" value="ECO:0007669"/>
    <property type="project" value="InterPro"/>
</dbReference>
<evidence type="ECO:0000313" key="4">
    <source>
        <dbReference type="EMBL" id="SFW78078.1"/>
    </source>
</evidence>
<dbReference type="Pfam" id="PF22669">
    <property type="entry name" value="Exo_endo_phos2"/>
    <property type="match status" value="1"/>
</dbReference>
<dbReference type="PANTHER" id="PTHR16320">
    <property type="entry name" value="SPHINGOMYELINASE FAMILY MEMBER"/>
    <property type="match status" value="1"/>
</dbReference>
<dbReference type="Gene3D" id="3.60.10.10">
    <property type="entry name" value="Endonuclease/exonuclease/phosphatase"/>
    <property type="match status" value="1"/>
</dbReference>
<feature type="region of interest" description="Disordered" evidence="1">
    <location>
        <begin position="382"/>
        <end position="437"/>
    </location>
</feature>
<feature type="signal peptide" evidence="2">
    <location>
        <begin position="1"/>
        <end position="20"/>
    </location>
</feature>
<feature type="domain" description="Inositol polyphosphate-related phosphatase" evidence="3">
    <location>
        <begin position="67"/>
        <end position="212"/>
    </location>
</feature>
<feature type="compositionally biased region" description="Low complexity" evidence="1">
    <location>
        <begin position="384"/>
        <end position="394"/>
    </location>
</feature>
<feature type="compositionally biased region" description="Low complexity" evidence="1">
    <location>
        <begin position="419"/>
        <end position="437"/>
    </location>
</feature>
<dbReference type="InterPro" id="IPR038772">
    <property type="entry name" value="Sph/SMPD2-like"/>
</dbReference>
<feature type="chain" id="PRO_5038486810" description="Inositol polyphosphate-related phosphatase domain-containing protein" evidence="2">
    <location>
        <begin position="21"/>
        <end position="504"/>
    </location>
</feature>
<dbReference type="InterPro" id="IPR036691">
    <property type="entry name" value="Endo/exonu/phosph_ase_sf"/>
</dbReference>
<evidence type="ECO:0000313" key="5">
    <source>
        <dbReference type="Proteomes" id="UP000182740"/>
    </source>
</evidence>
<gene>
    <name evidence="4" type="ORF">SAMN04489730_4436</name>
</gene>
<dbReference type="InterPro" id="IPR000300">
    <property type="entry name" value="IPPc"/>
</dbReference>
<sequence>MRKGLTGFVAVAVAGFPAPAAGAEPDSGTLSVLTYNVAGLPDGISGAPSPRAPSTTAIGARAGACALVHVQEDFDYHANLYAADRHPYRTPTSGGAGIGSGLNAMASLPYDADDFERVSWTSCQLDSEDCLTPKGFTSMRLRLAGGVFLDVYNLHTNAGTNPGDLASRAADLDRLSAFIGSHSAGNAVLVMGDTNTRYTRAGDTIGPFAAANGLTDAWVRLERGGVAPAPGSPVLPCDENAITDTCEVVDKVLYRGSKLVGLAATSYHDEHAAFLDEQGRTLSDHDPIAVGLAWTRAADFRASDRSGGPHRDYFTDLDRVPAGAVPAAITVRGGARVDRIGLTLADGTTLAHGGGGGTETRLPLAAGEYPEWVFLCRGSHARGTRGSFSSGSRRAAGRRSRRGPRPTTARPTPRRPAGRSRGSTAVPATRSTSWVSSTRVADAGLAPGTCGGARMGAKSELALSAFECQSPGRGHRRRRQSTVEHDAAANGGRPWDWRRSGSRR</sequence>
<keyword evidence="2" id="KW-0732">Signal</keyword>
<feature type="compositionally biased region" description="Basic residues" evidence="1">
    <location>
        <begin position="395"/>
        <end position="404"/>
    </location>
</feature>
<proteinExistence type="predicted"/>
<feature type="compositionally biased region" description="Basic and acidic residues" evidence="1">
    <location>
        <begin position="495"/>
        <end position="504"/>
    </location>
</feature>